<dbReference type="RefSeq" id="WP_111502567.1">
    <property type="nucleotide sequence ID" value="NZ_QKYN01000074.1"/>
</dbReference>
<evidence type="ECO:0000259" key="3">
    <source>
        <dbReference type="Pfam" id="PF09990"/>
    </source>
</evidence>
<reference evidence="4 5" key="1">
    <citation type="submission" date="2018-06" db="EMBL/GenBank/DDBJ databases">
        <title>Streptacidiphilus pinicola sp. nov., isolated from pine grove soil.</title>
        <authorList>
            <person name="Roh S.G."/>
            <person name="Park S."/>
            <person name="Kim M.-K."/>
            <person name="Yun B.-R."/>
            <person name="Park J."/>
            <person name="Kim M.J."/>
            <person name="Kim Y.S."/>
            <person name="Kim S.B."/>
        </authorList>
    </citation>
    <scope>NUCLEOTIDE SEQUENCE [LARGE SCALE GENOMIC DNA]</scope>
    <source>
        <strain evidence="4 5">MMS16-CNU450</strain>
    </source>
</reference>
<feature type="domain" description="DUF2231" evidence="3">
    <location>
        <begin position="66"/>
        <end position="181"/>
    </location>
</feature>
<keyword evidence="5" id="KW-1185">Reference proteome</keyword>
<evidence type="ECO:0000256" key="2">
    <source>
        <dbReference type="SAM" id="Phobius"/>
    </source>
</evidence>
<evidence type="ECO:0000313" key="4">
    <source>
        <dbReference type="EMBL" id="RAG83972.1"/>
    </source>
</evidence>
<dbReference type="Proteomes" id="UP000248889">
    <property type="component" value="Unassembled WGS sequence"/>
</dbReference>
<organism evidence="4 5">
    <name type="scientific">Streptacidiphilus pinicola</name>
    <dbReference type="NCBI Taxonomy" id="2219663"/>
    <lineage>
        <taxon>Bacteria</taxon>
        <taxon>Bacillati</taxon>
        <taxon>Actinomycetota</taxon>
        <taxon>Actinomycetes</taxon>
        <taxon>Kitasatosporales</taxon>
        <taxon>Streptomycetaceae</taxon>
        <taxon>Streptacidiphilus</taxon>
    </lineage>
</organism>
<keyword evidence="2" id="KW-1133">Transmembrane helix</keyword>
<gene>
    <name evidence="4" type="ORF">DN069_19665</name>
</gene>
<dbReference type="AlphaFoldDB" id="A0A2X0IFY3"/>
<dbReference type="Pfam" id="PF09990">
    <property type="entry name" value="DUF2231"/>
    <property type="match status" value="1"/>
</dbReference>
<dbReference type="EMBL" id="QKYN01000074">
    <property type="protein sequence ID" value="RAG83972.1"/>
    <property type="molecule type" value="Genomic_DNA"/>
</dbReference>
<dbReference type="InterPro" id="IPR019251">
    <property type="entry name" value="DUF2231_TM"/>
</dbReference>
<protein>
    <recommendedName>
        <fullName evidence="3">DUF2231 domain-containing protein</fullName>
    </recommendedName>
</protein>
<feature type="region of interest" description="Disordered" evidence="1">
    <location>
        <begin position="181"/>
        <end position="204"/>
    </location>
</feature>
<evidence type="ECO:0000313" key="5">
    <source>
        <dbReference type="Proteomes" id="UP000248889"/>
    </source>
</evidence>
<feature type="transmembrane region" description="Helical" evidence="2">
    <location>
        <begin position="161"/>
        <end position="181"/>
    </location>
</feature>
<accession>A0A2X0IFY3</accession>
<proteinExistence type="predicted"/>
<sequence length="204" mass="21802">MDISGPADSRGGTAAARRILAEVVHRIDRLDRLERLDPLAERVRPVIRALPLGPAREGLRGEWFGYPSHPALVQLPIGFWTSAAVLDLVPGERRAATLMVALGFLGALPAELAGWVDWAELPTNEQRRAGLVHAVTGAAATTVYGLSWLARVRGRTGRGRALGFAGLTVATVGGMIGGHLAHGRADHTDHTDHTDPRDRTDRGA</sequence>
<evidence type="ECO:0000256" key="1">
    <source>
        <dbReference type="SAM" id="MobiDB-lite"/>
    </source>
</evidence>
<comment type="caution">
    <text evidence="4">The sequence shown here is derived from an EMBL/GenBank/DDBJ whole genome shotgun (WGS) entry which is preliminary data.</text>
</comment>
<feature type="transmembrane region" description="Helical" evidence="2">
    <location>
        <begin position="96"/>
        <end position="116"/>
    </location>
</feature>
<keyword evidence="2" id="KW-0812">Transmembrane</keyword>
<keyword evidence="2" id="KW-0472">Membrane</keyword>
<feature type="transmembrane region" description="Helical" evidence="2">
    <location>
        <begin position="128"/>
        <end position="149"/>
    </location>
</feature>
<feature type="compositionally biased region" description="Basic and acidic residues" evidence="1">
    <location>
        <begin position="183"/>
        <end position="204"/>
    </location>
</feature>
<name>A0A2X0IFY3_9ACTN</name>
<dbReference type="OrthoDB" id="9795104at2"/>